<name>A0A1X6WLE5_9ENTE</name>
<accession>A0A1X6WLE5</accession>
<dbReference type="AlphaFoldDB" id="A0A1X6WLE5"/>
<dbReference type="Proteomes" id="UP000195918">
    <property type="component" value="Unassembled WGS sequence"/>
</dbReference>
<dbReference type="EMBL" id="FWFD01000007">
    <property type="protein sequence ID" value="SLM85144.1"/>
    <property type="molecule type" value="Genomic_DNA"/>
</dbReference>
<reference evidence="2" key="1">
    <citation type="submission" date="2017-02" db="EMBL/GenBank/DDBJ databases">
        <authorList>
            <person name="Dridi B."/>
        </authorList>
    </citation>
    <scope>NUCLEOTIDE SEQUENCE [LARGE SCALE GENOMIC DNA]</scope>
    <source>
        <strain evidence="2">bH819</strain>
    </source>
</reference>
<evidence type="ECO:0000313" key="1">
    <source>
        <dbReference type="EMBL" id="SLM85144.1"/>
    </source>
</evidence>
<organism evidence="1 2">
    <name type="scientific">Vagococcus fluvialis bH819</name>
    <dbReference type="NCBI Taxonomy" id="1255619"/>
    <lineage>
        <taxon>Bacteria</taxon>
        <taxon>Bacillati</taxon>
        <taxon>Bacillota</taxon>
        <taxon>Bacilli</taxon>
        <taxon>Lactobacillales</taxon>
        <taxon>Enterococcaceae</taxon>
        <taxon>Vagococcus</taxon>
    </lineage>
</organism>
<protein>
    <submittedName>
        <fullName evidence="1">Uncharacterized protein</fullName>
    </submittedName>
</protein>
<keyword evidence="2" id="KW-1185">Reference proteome</keyword>
<sequence>MDLILANGTDLLTKILDLLAGKESDDIQFSSTDVLKVELEISQFLNKEGTLKSEYIDELLYL</sequence>
<gene>
    <name evidence="1" type="ORF">FM121_03535</name>
</gene>
<evidence type="ECO:0000313" key="2">
    <source>
        <dbReference type="Proteomes" id="UP000195918"/>
    </source>
</evidence>
<proteinExistence type="predicted"/>